<sequence length="77" mass="8313">MGIPTSNGRTGLVRRSPHVPSDAPHLADHVTESCVLRPVNVPISKQTHVSAFAGRTQFQQVAACPSTPVILFRNIEN</sequence>
<evidence type="ECO:0000313" key="3">
    <source>
        <dbReference type="Proteomes" id="UP000479000"/>
    </source>
</evidence>
<proteinExistence type="predicted"/>
<evidence type="ECO:0000313" key="2">
    <source>
        <dbReference type="EMBL" id="CAB0015794.1"/>
    </source>
</evidence>
<name>A0A6H5HDG1_9HEMI</name>
<dbReference type="Proteomes" id="UP000479000">
    <property type="component" value="Unassembled WGS sequence"/>
</dbReference>
<dbReference type="EMBL" id="CADCXU010029526">
    <property type="protein sequence ID" value="CAB0015794.1"/>
    <property type="molecule type" value="Genomic_DNA"/>
</dbReference>
<dbReference type="AlphaFoldDB" id="A0A6H5HDG1"/>
<keyword evidence="3" id="KW-1185">Reference proteome</keyword>
<organism evidence="2 3">
    <name type="scientific">Nesidiocoris tenuis</name>
    <dbReference type="NCBI Taxonomy" id="355587"/>
    <lineage>
        <taxon>Eukaryota</taxon>
        <taxon>Metazoa</taxon>
        <taxon>Ecdysozoa</taxon>
        <taxon>Arthropoda</taxon>
        <taxon>Hexapoda</taxon>
        <taxon>Insecta</taxon>
        <taxon>Pterygota</taxon>
        <taxon>Neoptera</taxon>
        <taxon>Paraneoptera</taxon>
        <taxon>Hemiptera</taxon>
        <taxon>Heteroptera</taxon>
        <taxon>Panheteroptera</taxon>
        <taxon>Cimicomorpha</taxon>
        <taxon>Miridae</taxon>
        <taxon>Dicyphina</taxon>
        <taxon>Nesidiocoris</taxon>
    </lineage>
</organism>
<reference evidence="2 3" key="1">
    <citation type="submission" date="2020-02" db="EMBL/GenBank/DDBJ databases">
        <authorList>
            <person name="Ferguson B K."/>
        </authorList>
    </citation>
    <scope>NUCLEOTIDE SEQUENCE [LARGE SCALE GENOMIC DNA]</scope>
</reference>
<gene>
    <name evidence="2" type="ORF">NTEN_LOCUS20134</name>
</gene>
<accession>A0A6H5HDG1</accession>
<evidence type="ECO:0000256" key="1">
    <source>
        <dbReference type="SAM" id="MobiDB-lite"/>
    </source>
</evidence>
<feature type="region of interest" description="Disordered" evidence="1">
    <location>
        <begin position="1"/>
        <end position="25"/>
    </location>
</feature>
<protein>
    <submittedName>
        <fullName evidence="2">Uncharacterized protein</fullName>
    </submittedName>
</protein>